<comment type="caution">
    <text evidence="2">The sequence shown here is derived from an EMBL/GenBank/DDBJ whole genome shotgun (WGS) entry which is preliminary data.</text>
</comment>
<protein>
    <recommendedName>
        <fullName evidence="4">Secreted protein</fullName>
    </recommendedName>
</protein>
<keyword evidence="3" id="KW-1185">Reference proteome</keyword>
<proteinExistence type="predicted"/>
<reference evidence="2 3" key="1">
    <citation type="submission" date="2023-09" db="EMBL/GenBank/DDBJ databases">
        <authorList>
            <person name="Wang M."/>
        </authorList>
    </citation>
    <scope>NUCLEOTIDE SEQUENCE [LARGE SCALE GENOMIC DNA]</scope>
    <source>
        <strain evidence="2">GT-2023</strain>
        <tissue evidence="2">Liver</tissue>
    </source>
</reference>
<name>A0ABR3LFQ3_9TELE</name>
<sequence>MLLSLCWVLVSHLKSKSVSSLNKKWGCLQSTHKEKHRDHTNTILTHLKDKMPCCFGLCTGTPFLHYSKWPSGTWQCLPPVLQ</sequence>
<organism evidence="2 3">
    <name type="scientific">Cirrhinus molitorella</name>
    <name type="common">mud carp</name>
    <dbReference type="NCBI Taxonomy" id="172907"/>
    <lineage>
        <taxon>Eukaryota</taxon>
        <taxon>Metazoa</taxon>
        <taxon>Chordata</taxon>
        <taxon>Craniata</taxon>
        <taxon>Vertebrata</taxon>
        <taxon>Euteleostomi</taxon>
        <taxon>Actinopterygii</taxon>
        <taxon>Neopterygii</taxon>
        <taxon>Teleostei</taxon>
        <taxon>Ostariophysi</taxon>
        <taxon>Cypriniformes</taxon>
        <taxon>Cyprinidae</taxon>
        <taxon>Labeoninae</taxon>
        <taxon>Labeonini</taxon>
        <taxon>Cirrhinus</taxon>
    </lineage>
</organism>
<evidence type="ECO:0000256" key="1">
    <source>
        <dbReference type="SAM" id="SignalP"/>
    </source>
</evidence>
<accession>A0ABR3LFQ3</accession>
<evidence type="ECO:0000313" key="3">
    <source>
        <dbReference type="Proteomes" id="UP001558613"/>
    </source>
</evidence>
<dbReference type="Proteomes" id="UP001558613">
    <property type="component" value="Unassembled WGS sequence"/>
</dbReference>
<gene>
    <name evidence="2" type="ORF">QQF64_019524</name>
</gene>
<evidence type="ECO:0000313" key="2">
    <source>
        <dbReference type="EMBL" id="KAL1251728.1"/>
    </source>
</evidence>
<feature type="chain" id="PRO_5047364781" description="Secreted protein" evidence="1">
    <location>
        <begin position="21"/>
        <end position="82"/>
    </location>
</feature>
<feature type="signal peptide" evidence="1">
    <location>
        <begin position="1"/>
        <end position="20"/>
    </location>
</feature>
<dbReference type="EMBL" id="JAYMGO010000022">
    <property type="protein sequence ID" value="KAL1251728.1"/>
    <property type="molecule type" value="Genomic_DNA"/>
</dbReference>
<keyword evidence="1" id="KW-0732">Signal</keyword>
<evidence type="ECO:0008006" key="4">
    <source>
        <dbReference type="Google" id="ProtNLM"/>
    </source>
</evidence>